<evidence type="ECO:0000256" key="2">
    <source>
        <dbReference type="ARBA" id="ARBA00008887"/>
    </source>
</evidence>
<evidence type="ECO:0000313" key="21">
    <source>
        <dbReference type="EMBL" id="KAL1494838.1"/>
    </source>
</evidence>
<evidence type="ECO:0000256" key="10">
    <source>
        <dbReference type="ARBA" id="ARBA00023175"/>
    </source>
</evidence>
<evidence type="ECO:0000256" key="3">
    <source>
        <dbReference type="ARBA" id="ARBA00022490"/>
    </source>
</evidence>
<feature type="domain" description="Dynein heavy chain AAA module D4" evidence="16">
    <location>
        <begin position="240"/>
        <end position="501"/>
    </location>
</feature>
<dbReference type="FunFam" id="1.20.920.30:FF:000002">
    <property type="entry name" value="Dynein axonemal heavy chain 3"/>
    <property type="match status" value="1"/>
</dbReference>
<keyword evidence="5" id="KW-0547">Nucleotide-binding</keyword>
<dbReference type="Proteomes" id="UP001566132">
    <property type="component" value="Unassembled WGS sequence"/>
</dbReference>
<dbReference type="FunFam" id="3.40.50.300:FF:002141">
    <property type="entry name" value="Dynein heavy chain"/>
    <property type="match status" value="1"/>
</dbReference>
<keyword evidence="3" id="KW-0963">Cytoplasm</keyword>
<evidence type="ECO:0000259" key="19">
    <source>
        <dbReference type="Pfam" id="PF18198"/>
    </source>
</evidence>
<evidence type="ECO:0000259" key="17">
    <source>
        <dbReference type="Pfam" id="PF12781"/>
    </source>
</evidence>
<dbReference type="FunFam" id="1.20.920.20:FF:000006">
    <property type="entry name" value="Dynein, axonemal, heavy chain 6"/>
    <property type="match status" value="1"/>
</dbReference>
<organism evidence="21 22">
    <name type="scientific">Hypothenemus hampei</name>
    <name type="common">Coffee berry borer</name>
    <dbReference type="NCBI Taxonomy" id="57062"/>
    <lineage>
        <taxon>Eukaryota</taxon>
        <taxon>Metazoa</taxon>
        <taxon>Ecdysozoa</taxon>
        <taxon>Arthropoda</taxon>
        <taxon>Hexapoda</taxon>
        <taxon>Insecta</taxon>
        <taxon>Pterygota</taxon>
        <taxon>Neoptera</taxon>
        <taxon>Endopterygota</taxon>
        <taxon>Coleoptera</taxon>
        <taxon>Polyphaga</taxon>
        <taxon>Cucujiformia</taxon>
        <taxon>Curculionidae</taxon>
        <taxon>Scolytinae</taxon>
        <taxon>Hypothenemus</taxon>
    </lineage>
</organism>
<dbReference type="FunFam" id="3.40.50.300:FF:000362">
    <property type="entry name" value="Dynein, axonemal, heavy chain 6"/>
    <property type="match status" value="1"/>
</dbReference>
<dbReference type="Gene3D" id="1.20.1270.280">
    <property type="match status" value="1"/>
</dbReference>
<keyword evidence="6" id="KW-0067">ATP-binding</keyword>
<dbReference type="Pfam" id="PF18199">
    <property type="entry name" value="Dynein_C"/>
    <property type="match status" value="1"/>
</dbReference>
<dbReference type="Gene3D" id="3.10.490.20">
    <property type="match status" value="1"/>
</dbReference>
<evidence type="ECO:0000313" key="22">
    <source>
        <dbReference type="Proteomes" id="UP001566132"/>
    </source>
</evidence>
<dbReference type="InterPro" id="IPR035706">
    <property type="entry name" value="AAA_9"/>
</dbReference>
<keyword evidence="9" id="KW-0969">Cilium</keyword>
<dbReference type="Gene3D" id="1.10.8.1220">
    <property type="match status" value="1"/>
</dbReference>
<accession>A0ABD1EJF4</accession>
<evidence type="ECO:0000259" key="20">
    <source>
        <dbReference type="Pfam" id="PF18199"/>
    </source>
</evidence>
<dbReference type="FunFam" id="1.10.8.720:FF:000001">
    <property type="entry name" value="dynein heavy chain 7, axonemal"/>
    <property type="match status" value="1"/>
</dbReference>
<dbReference type="EMBL" id="JBDJPC010000007">
    <property type="protein sequence ID" value="KAL1494838.1"/>
    <property type="molecule type" value="Genomic_DNA"/>
</dbReference>
<comment type="caution">
    <text evidence="21">The sequence shown here is derived from an EMBL/GenBank/DDBJ whole genome shotgun (WGS) entry which is preliminary data.</text>
</comment>
<keyword evidence="4" id="KW-0493">Microtubule</keyword>
<feature type="domain" description="Dynein heavy chain AAA lid" evidence="19">
    <location>
        <begin position="1503"/>
        <end position="1642"/>
    </location>
</feature>
<dbReference type="GO" id="GO:0030286">
    <property type="term" value="C:dynein complex"/>
    <property type="evidence" value="ECO:0007669"/>
    <property type="project" value="UniProtKB-KW"/>
</dbReference>
<dbReference type="Gene3D" id="3.40.50.300">
    <property type="entry name" value="P-loop containing nucleotide triphosphate hydrolases"/>
    <property type="match status" value="3"/>
</dbReference>
<evidence type="ECO:0008006" key="23">
    <source>
        <dbReference type="Google" id="ProtNLM"/>
    </source>
</evidence>
<dbReference type="InterPro" id="IPR004273">
    <property type="entry name" value="Dynein_heavy_D6_P-loop"/>
</dbReference>
<dbReference type="FunFam" id="3.40.50.300:FF:000223">
    <property type="entry name" value="Dynein heavy chain 3, axonemal"/>
    <property type="match status" value="1"/>
</dbReference>
<feature type="domain" description="Dynein heavy chain region D6 P-loop" evidence="14">
    <location>
        <begin position="1354"/>
        <end position="1468"/>
    </location>
</feature>
<evidence type="ECO:0000259" key="16">
    <source>
        <dbReference type="Pfam" id="PF12780"/>
    </source>
</evidence>
<dbReference type="Pfam" id="PF12777">
    <property type="entry name" value="MT"/>
    <property type="match status" value="1"/>
</dbReference>
<dbReference type="Gene3D" id="1.10.8.720">
    <property type="entry name" value="Region D6 of dynein motor"/>
    <property type="match status" value="1"/>
</dbReference>
<keyword evidence="11" id="KW-0206">Cytoskeleton</keyword>
<keyword evidence="22" id="KW-1185">Reference proteome</keyword>
<protein>
    <recommendedName>
        <fullName evidence="23">Dynein heavy chain 7, axonemal</fullName>
    </recommendedName>
</protein>
<evidence type="ECO:0000259" key="18">
    <source>
        <dbReference type="Pfam" id="PF17857"/>
    </source>
</evidence>
<keyword evidence="12" id="KW-0966">Cell projection</keyword>
<evidence type="ECO:0000259" key="14">
    <source>
        <dbReference type="Pfam" id="PF03028"/>
    </source>
</evidence>
<evidence type="ECO:0000256" key="6">
    <source>
        <dbReference type="ARBA" id="ARBA00022840"/>
    </source>
</evidence>
<dbReference type="GO" id="GO:0005524">
    <property type="term" value="F:ATP binding"/>
    <property type="evidence" value="ECO:0007669"/>
    <property type="project" value="UniProtKB-KW"/>
</dbReference>
<dbReference type="Pfam" id="PF03028">
    <property type="entry name" value="Dynein_heavy"/>
    <property type="match status" value="1"/>
</dbReference>
<dbReference type="InterPro" id="IPR026983">
    <property type="entry name" value="DHC"/>
</dbReference>
<keyword evidence="8 13" id="KW-0175">Coiled coil</keyword>
<evidence type="ECO:0000256" key="12">
    <source>
        <dbReference type="ARBA" id="ARBA00023273"/>
    </source>
</evidence>
<dbReference type="InterPro" id="IPR027417">
    <property type="entry name" value="P-loop_NTPase"/>
</dbReference>
<evidence type="ECO:0000256" key="5">
    <source>
        <dbReference type="ARBA" id="ARBA00022741"/>
    </source>
</evidence>
<dbReference type="Pfam" id="PF12781">
    <property type="entry name" value="AAA_9"/>
    <property type="match status" value="1"/>
</dbReference>
<dbReference type="Gene3D" id="6.10.140.1060">
    <property type="match status" value="1"/>
</dbReference>
<keyword evidence="10" id="KW-0505">Motor protein</keyword>
<proteinExistence type="inferred from homology"/>
<dbReference type="FunFam" id="1.20.1270.280:FF:000001">
    <property type="entry name" value="dynein heavy chain 7, axonemal"/>
    <property type="match status" value="1"/>
</dbReference>
<reference evidence="21 22" key="1">
    <citation type="submission" date="2024-05" db="EMBL/GenBank/DDBJ databases">
        <title>Genetic variation in Jamaican populations of the coffee berry borer (Hypothenemus hampei).</title>
        <authorList>
            <person name="Errbii M."/>
            <person name="Myrie A."/>
        </authorList>
    </citation>
    <scope>NUCLEOTIDE SEQUENCE [LARGE SCALE GENOMIC DNA]</scope>
    <source>
        <strain evidence="21">JA-Hopewell-2020-01-JO</strain>
        <tissue evidence="21">Whole body</tissue>
    </source>
</reference>
<evidence type="ECO:0000256" key="11">
    <source>
        <dbReference type="ARBA" id="ARBA00023212"/>
    </source>
</evidence>
<comment type="similarity">
    <text evidence="2">Belongs to the dynein heavy chain family.</text>
</comment>
<dbReference type="Pfam" id="PF17857">
    <property type="entry name" value="AAA_lid_1"/>
    <property type="match status" value="1"/>
</dbReference>
<evidence type="ECO:0000256" key="9">
    <source>
        <dbReference type="ARBA" id="ARBA00023069"/>
    </source>
</evidence>
<dbReference type="GO" id="GO:0005874">
    <property type="term" value="C:microtubule"/>
    <property type="evidence" value="ECO:0007669"/>
    <property type="project" value="UniProtKB-KW"/>
</dbReference>
<feature type="coiled-coil region" evidence="13">
    <location>
        <begin position="756"/>
        <end position="807"/>
    </location>
</feature>
<dbReference type="InterPro" id="IPR041228">
    <property type="entry name" value="Dynein_C"/>
</dbReference>
<evidence type="ECO:0000256" key="7">
    <source>
        <dbReference type="ARBA" id="ARBA00023017"/>
    </source>
</evidence>
<evidence type="ECO:0000256" key="8">
    <source>
        <dbReference type="ARBA" id="ARBA00023054"/>
    </source>
</evidence>
<name>A0ABD1EJF4_HYPHA</name>
<sequence>MWYDLKDVVPIKLIDIQLMCAMCPPEGGGNTVTPRFTRHFNHLCIDEFAEGTLINIFSKIMLWHLDTRGFSKDFDPCIEEIVLATLDIYKMARTNLLPTPAKSHYLFNLRDFSRVIQGVLLSVPEAMEDLLAMKRLWVHEVLRVYYDRLVDDVDRAWIVEALRSVCRARLDEDLNVMFQRLTSGNNRNIGETELRKLIYCDFANPKADHRHYIEVQDLDQLKTITEGYLNEFNNMSKKPMNLVLFTFAIEHLSKLCRILKQPRSHGLCIGVGGSGRQSLTRLAAHIAEYELFQVEITRLYGINEWREDIKAILRKASATDLHGVFLFTDTQIKMEGFLEDVSNLMNSGEVPNLFTTEEKVEICEKMRQLDRQRDKSMQTDGSPAALFNFFVQIVREQLHVMLAMSPIGDSFRNRIRKFPALVNCCTIDWFQSWPEDALLAVAKKFLGEIELTDKERKVCIDMCQDFHISTQELSDEYYLRLKRHNYVTPTSYLEMINTFKTFLSNKRQQLLIGRKRYEIGLEKLESAGAEVAVMQAALEALQPQLVVAQAKVEETMKIVEAESAEAAEVEKIVMIDEEAANEQAKAAQVIKDECEAKMAEAMPILNVALAALNTLTPADITIVKTMKNPPKGVKLVMEAVCILKEIKPDKLPTPNGIGTYDDYWGPSKKLLGDMKFLELLINYDKDNIPPRVMAKLKEQILNDENFDPDKVKTASSAAEGICKWVIAISKYDKVAKVVAPKRAALAIAEDQFNTAMASLEIKRAQLREARERVAKLEERLAEESKKFKKLTDEVNLCQLKLQRAEDLIGGLGGEKDRWRSTAKELGERYNMLVGDILVSAGVVAYLGAFTMQFRQKQIEEWVTKLINFGIVTTRDFQLTTILGEPVVIRQWNIYGLPNDNFSIENAIIISNARRYSLMIDPQGQANKWIKNMERVNNLAIIRLNQPDYVRILENAIQFGQPVLLENVGQELDPILEPVLAQQTFKQGGALCLKLGDSVVEYSLDFKLYITTKLRNPHYLPEVAVKVTLVNFVITNAGLEDQLLGIVVAKERPDLEAEKNALILQSADNKRSLKEIEDKILEVLSTSQGNILEDETAVTILSSSKQLSNEIAAKQAIAEVTEKQIDKARLEYTPIAVHSTILFFTIAELANIDPMYQYSLVWFVNLFKNTIDNTDKVEDVAVRLEDLRKVFTYHLYVNICRSLFEKDKLLFSLLLAINLMKSRNEIDITEWMFLLTGGVGLDNPHVNPSDWLVTKSWDELCRLNDLPTFKGIIEHFRKNLAAWKVIFDSGEPQKLPLPSPWGEKLSSLQKLFVIRCIRYDKIIPAVQDFVTEKLGKQFVEPPPFDLTSSFADSHCCIPLIFVLTPGADPTALLLKFADDQGFGAARLFALSLGQGQGPIAVKLIDEGVKNGTWVVLQNCHLAKSFMPTLERICENLTPDSTHPDFRLWLTSYPADHFPVLVLQNGVKMTNEPPKGLRANITRSYMSDPISDFEWFENCKQPIVFKKLLYSLCFFHATVQERRKFGPLGWNIPYEFNETDLRISVMQLQMFLNEYEDIQFDALLYLTGECNYGGRVTDDWDRRTLNTILKKFYCKEVVEESNHPFDPTGAYYCPDKIEYDEFMNYTKSLPLITHPEVFGMNENADIMKDQQETNLLLSSTLLTQDTMAGSSSAKSPDDIVMEVAGAILAQLPNDFDRDAAMDKYPVSYSQSMNTVLVQEMNRFNVLLKLVRNSLRNVQKAIKGLIVMSLDLEEVTMSILTGRIPAMWAKKSYPSLKPLGSYVNDFLARLSFLQKWMDEGAPKTFWISGFFFTQAFLTGAQQNFARKFTIPIDLLTFDYAVLKESSFNKAPEDGVYIYGLFLDGARWNSDKMILDESLPKVLYDSMPYIWLIPIKRDNLVEKQSYLCPVYKTAERRGILSTTGHSTNFVIAMTLPTVKPQEHWIMRGVAMLCQLSQ</sequence>
<dbReference type="PANTHER" id="PTHR22878:SF66">
    <property type="entry name" value="DYNEIN AXONEMAL HEAVY CHAIN 7"/>
    <property type="match status" value="1"/>
</dbReference>
<feature type="domain" description="Dynein heavy chain C-terminal" evidence="20">
    <location>
        <begin position="1648"/>
        <end position="1949"/>
    </location>
</feature>
<evidence type="ECO:0000259" key="15">
    <source>
        <dbReference type="Pfam" id="PF12777"/>
    </source>
</evidence>
<dbReference type="InterPro" id="IPR024743">
    <property type="entry name" value="Dynein_HC_stalk"/>
</dbReference>
<gene>
    <name evidence="21" type="ORF">ABEB36_010365</name>
</gene>
<comment type="subcellular location">
    <subcellularLocation>
        <location evidence="1">Cytoplasm</location>
        <location evidence="1">Cytoskeleton</location>
        <location evidence="1">Cilium axoneme</location>
    </subcellularLocation>
</comment>
<dbReference type="PANTHER" id="PTHR22878">
    <property type="entry name" value="DYNEIN HEAVY CHAIN 6, AXONEMAL-LIKE-RELATED"/>
    <property type="match status" value="1"/>
</dbReference>
<keyword evidence="7" id="KW-0243">Dynein</keyword>
<dbReference type="Pfam" id="PF12780">
    <property type="entry name" value="AAA_8"/>
    <property type="match status" value="1"/>
</dbReference>
<dbReference type="FunFam" id="1.10.8.1220:FF:000001">
    <property type="entry name" value="Dynein axonemal heavy chain 5"/>
    <property type="match status" value="1"/>
</dbReference>
<evidence type="ECO:0000256" key="1">
    <source>
        <dbReference type="ARBA" id="ARBA00004430"/>
    </source>
</evidence>
<feature type="domain" description="Dynein heavy chain 3 AAA+ lid" evidence="18">
    <location>
        <begin position="84"/>
        <end position="158"/>
    </location>
</feature>
<feature type="domain" description="Dynein heavy chain coiled coil stalk" evidence="15">
    <location>
        <begin position="516"/>
        <end position="860"/>
    </location>
</feature>
<evidence type="ECO:0000256" key="4">
    <source>
        <dbReference type="ARBA" id="ARBA00022701"/>
    </source>
</evidence>
<dbReference type="Pfam" id="PF18198">
    <property type="entry name" value="AAA_lid_11"/>
    <property type="match status" value="1"/>
</dbReference>
<dbReference type="GO" id="GO:0005930">
    <property type="term" value="C:axoneme"/>
    <property type="evidence" value="ECO:0007669"/>
    <property type="project" value="UniProtKB-SubCell"/>
</dbReference>
<dbReference type="InterPro" id="IPR042219">
    <property type="entry name" value="AAA_lid_11_sf"/>
</dbReference>
<feature type="domain" description="Dynein heavy chain ATP-binding dynein motor region" evidence="17">
    <location>
        <begin position="889"/>
        <end position="1110"/>
    </location>
</feature>
<dbReference type="InterPro" id="IPR041658">
    <property type="entry name" value="AAA_lid_11"/>
</dbReference>
<dbReference type="Pfam" id="PF12775">
    <property type="entry name" value="AAA_7"/>
    <property type="match status" value="1"/>
</dbReference>
<dbReference type="InterPro" id="IPR043160">
    <property type="entry name" value="Dynein_C_barrel"/>
</dbReference>
<dbReference type="Gene3D" id="1.20.920.20">
    <property type="match status" value="1"/>
</dbReference>
<evidence type="ECO:0000256" key="13">
    <source>
        <dbReference type="SAM" id="Coils"/>
    </source>
</evidence>
<dbReference type="InterPro" id="IPR041589">
    <property type="entry name" value="DNAH3_AAA_lid_1"/>
</dbReference>
<dbReference type="InterPro" id="IPR024317">
    <property type="entry name" value="Dynein_heavy_chain_D4_dom"/>
</dbReference>
<dbReference type="SUPFAM" id="SSF52540">
    <property type="entry name" value="P-loop containing nucleoside triphosphate hydrolases"/>
    <property type="match status" value="2"/>
</dbReference>
<dbReference type="FunFam" id="3.10.490.20:FF:000001">
    <property type="entry name" value="dynein heavy chain 7, axonemal"/>
    <property type="match status" value="1"/>
</dbReference>
<dbReference type="Gene3D" id="1.20.920.30">
    <property type="match status" value="1"/>
</dbReference>